<dbReference type="Gene3D" id="2.120.10.30">
    <property type="entry name" value="TolB, C-terminal domain"/>
    <property type="match status" value="3"/>
</dbReference>
<dbReference type="InterPro" id="IPR011042">
    <property type="entry name" value="6-blade_b-propeller_TolB-like"/>
</dbReference>
<organism evidence="3">
    <name type="scientific">Caldithrix abyssi</name>
    <dbReference type="NCBI Taxonomy" id="187145"/>
    <lineage>
        <taxon>Bacteria</taxon>
        <taxon>Pseudomonadati</taxon>
        <taxon>Calditrichota</taxon>
        <taxon>Calditrichia</taxon>
        <taxon>Calditrichales</taxon>
        <taxon>Calditrichaceae</taxon>
        <taxon>Caldithrix</taxon>
    </lineage>
</organism>
<dbReference type="SUPFAM" id="SSF101898">
    <property type="entry name" value="NHL repeat"/>
    <property type="match status" value="1"/>
</dbReference>
<feature type="repeat" description="NHL" evidence="2">
    <location>
        <begin position="248"/>
        <end position="288"/>
    </location>
</feature>
<comment type="caution">
    <text evidence="3">The sequence shown here is derived from an EMBL/GenBank/DDBJ whole genome shotgun (WGS) entry which is preliminary data.</text>
</comment>
<dbReference type="AlphaFoldDB" id="A0A7V1LMV0"/>
<dbReference type="Pfam" id="PF17170">
    <property type="entry name" value="DUF5128"/>
    <property type="match status" value="1"/>
</dbReference>
<accession>A0A7V1LMV0</accession>
<dbReference type="InterPro" id="IPR001258">
    <property type="entry name" value="NHL_repeat"/>
</dbReference>
<sequence length="342" mass="38725">MTDHHKRKSTGVRKRRYLALLFVVMGFSVLPLQAQPKSFSVSWVAEVSTAKGFLDEGSLWNRIRDFIFGPTTFALKQPISVLALSASNFWVMDRGYNNIIHADRDHHFFSPLPTDDKAALNSPVAVCRGADGRLLFTDSRQNRIYVLNPANGERQVLNDTLALNRPTGIAFNRKTREIWVAETAAHRLLVLTAEGQVVRKIGFRGTGPGQFNFPTFIWIDAFGTIFVVDSMNFRVQIFDAKGNFITMFGEAGDATGYFAHPKGIATDSYGHIYVADALFHTVQIFDRAGRFLYNFGKQGRGREEFWMPSGIYIDSEDRIYVADSFNKRIQIFDVREEGKDEK</sequence>
<dbReference type="Pfam" id="PF01436">
    <property type="entry name" value="NHL"/>
    <property type="match status" value="1"/>
</dbReference>
<evidence type="ECO:0000256" key="2">
    <source>
        <dbReference type="PROSITE-ProRule" id="PRU00504"/>
    </source>
</evidence>
<dbReference type="PROSITE" id="PS51125">
    <property type="entry name" value="NHL"/>
    <property type="match status" value="4"/>
</dbReference>
<dbReference type="PANTHER" id="PTHR24104:SF47">
    <property type="entry name" value="E3 UBIQUITIN-PROTEIN LIGASE NHLRC1"/>
    <property type="match status" value="1"/>
</dbReference>
<gene>
    <name evidence="3" type="ORF">ENJ10_09490</name>
</gene>
<dbReference type="GO" id="GO:0043161">
    <property type="term" value="P:proteasome-mediated ubiquitin-dependent protein catabolic process"/>
    <property type="evidence" value="ECO:0007669"/>
    <property type="project" value="TreeGrafter"/>
</dbReference>
<dbReference type="Proteomes" id="UP000886005">
    <property type="component" value="Unassembled WGS sequence"/>
</dbReference>
<dbReference type="EMBL" id="DRLD01000260">
    <property type="protein sequence ID" value="HED10908.1"/>
    <property type="molecule type" value="Genomic_DNA"/>
</dbReference>
<keyword evidence="1" id="KW-0677">Repeat</keyword>
<evidence type="ECO:0000313" key="3">
    <source>
        <dbReference type="EMBL" id="HED10908.1"/>
    </source>
</evidence>
<feature type="repeat" description="NHL" evidence="2">
    <location>
        <begin position="163"/>
        <end position="194"/>
    </location>
</feature>
<reference evidence="3" key="1">
    <citation type="journal article" date="2020" name="mSystems">
        <title>Genome- and Community-Level Interaction Insights into Carbon Utilization and Element Cycling Functions of Hydrothermarchaeota in Hydrothermal Sediment.</title>
        <authorList>
            <person name="Zhou Z."/>
            <person name="Liu Y."/>
            <person name="Xu W."/>
            <person name="Pan J."/>
            <person name="Luo Z.H."/>
            <person name="Li M."/>
        </authorList>
    </citation>
    <scope>NUCLEOTIDE SEQUENCE [LARGE SCALE GENOMIC DNA]</scope>
    <source>
        <strain evidence="3">HyVt-456</strain>
    </source>
</reference>
<dbReference type="PANTHER" id="PTHR24104">
    <property type="entry name" value="E3 UBIQUITIN-PROTEIN LIGASE NHLRC1-RELATED"/>
    <property type="match status" value="1"/>
</dbReference>
<feature type="repeat" description="NHL" evidence="2">
    <location>
        <begin position="198"/>
        <end position="241"/>
    </location>
</feature>
<dbReference type="GO" id="GO:0061630">
    <property type="term" value="F:ubiquitin protein ligase activity"/>
    <property type="evidence" value="ECO:0007669"/>
    <property type="project" value="TreeGrafter"/>
</dbReference>
<proteinExistence type="predicted"/>
<feature type="repeat" description="NHL" evidence="2">
    <location>
        <begin position="292"/>
        <end position="335"/>
    </location>
</feature>
<evidence type="ECO:0000256" key="1">
    <source>
        <dbReference type="ARBA" id="ARBA00022737"/>
    </source>
</evidence>
<dbReference type="GO" id="GO:0000209">
    <property type="term" value="P:protein polyubiquitination"/>
    <property type="evidence" value="ECO:0007669"/>
    <property type="project" value="TreeGrafter"/>
</dbReference>
<protein>
    <submittedName>
        <fullName evidence="3">6-bladed beta-propeller</fullName>
    </submittedName>
</protein>
<name>A0A7V1LMV0_CALAY</name>
<dbReference type="InterPro" id="IPR050952">
    <property type="entry name" value="TRIM-NHL_E3_ligases"/>
</dbReference>